<accession>A0AAD7H3F0</accession>
<evidence type="ECO:0000313" key="2">
    <source>
        <dbReference type="EMBL" id="KAJ7710902.1"/>
    </source>
</evidence>
<reference evidence="2" key="1">
    <citation type="submission" date="2023-03" db="EMBL/GenBank/DDBJ databases">
        <title>Massive genome expansion in bonnet fungi (Mycena s.s.) driven by repeated elements and novel gene families across ecological guilds.</title>
        <authorList>
            <consortium name="Lawrence Berkeley National Laboratory"/>
            <person name="Harder C.B."/>
            <person name="Miyauchi S."/>
            <person name="Viragh M."/>
            <person name="Kuo A."/>
            <person name="Thoen E."/>
            <person name="Andreopoulos B."/>
            <person name="Lu D."/>
            <person name="Skrede I."/>
            <person name="Drula E."/>
            <person name="Henrissat B."/>
            <person name="Morin E."/>
            <person name="Kohler A."/>
            <person name="Barry K."/>
            <person name="LaButti K."/>
            <person name="Morin E."/>
            <person name="Salamov A."/>
            <person name="Lipzen A."/>
            <person name="Mereny Z."/>
            <person name="Hegedus B."/>
            <person name="Baldrian P."/>
            <person name="Stursova M."/>
            <person name="Weitz H."/>
            <person name="Taylor A."/>
            <person name="Grigoriev I.V."/>
            <person name="Nagy L.G."/>
            <person name="Martin F."/>
            <person name="Kauserud H."/>
        </authorList>
    </citation>
    <scope>NUCLEOTIDE SEQUENCE</scope>
    <source>
        <strain evidence="2">CBHHK067</strain>
    </source>
</reference>
<feature type="region of interest" description="Disordered" evidence="1">
    <location>
        <begin position="148"/>
        <end position="193"/>
    </location>
</feature>
<dbReference type="EMBL" id="JARKIE010000001">
    <property type="protein sequence ID" value="KAJ7710902.1"/>
    <property type="molecule type" value="Genomic_DNA"/>
</dbReference>
<feature type="compositionally biased region" description="Polar residues" evidence="1">
    <location>
        <begin position="102"/>
        <end position="118"/>
    </location>
</feature>
<feature type="region of interest" description="Disordered" evidence="1">
    <location>
        <begin position="76"/>
        <end position="128"/>
    </location>
</feature>
<organism evidence="2 3">
    <name type="scientific">Mycena rosella</name>
    <name type="common">Pink bonnet</name>
    <name type="synonym">Agaricus rosellus</name>
    <dbReference type="NCBI Taxonomy" id="1033263"/>
    <lineage>
        <taxon>Eukaryota</taxon>
        <taxon>Fungi</taxon>
        <taxon>Dikarya</taxon>
        <taxon>Basidiomycota</taxon>
        <taxon>Agaricomycotina</taxon>
        <taxon>Agaricomycetes</taxon>
        <taxon>Agaricomycetidae</taxon>
        <taxon>Agaricales</taxon>
        <taxon>Marasmiineae</taxon>
        <taxon>Mycenaceae</taxon>
        <taxon>Mycena</taxon>
    </lineage>
</organism>
<feature type="compositionally biased region" description="Polar residues" evidence="1">
    <location>
        <begin position="162"/>
        <end position="171"/>
    </location>
</feature>
<comment type="caution">
    <text evidence="2">The sequence shown here is derived from an EMBL/GenBank/DDBJ whole genome shotgun (WGS) entry which is preliminary data.</text>
</comment>
<proteinExistence type="predicted"/>
<sequence length="282" mass="30607">MKNQKNTGACPKASTQVQVGSSTQTSNPVVAVSALSPAPLRPPGKSTTEQWRLTTLPSSTDVSLLNPIVSIGANSTVSSLPGRATGNSNHTTETTDTGSTGAKNLSGRSYKAATTRNAPSVERGRRSDAPYWRASKDIPRIISVVDEDDPNFVKSPPHKTVSLPNEDSLSEGTRAERRAGKQRRNRTDSVESAELREAAKGSIDDHIAEIDEARTDVRPNVWDDANLAAAAAAIARERGANENLVDFRDDKLRYSATRRYCAINASMRTRNWLLSYWQPTSM</sequence>
<gene>
    <name evidence="2" type="ORF">B0H17DRAFT_1190584</name>
</gene>
<protein>
    <submittedName>
        <fullName evidence="2">Uncharacterized protein</fullName>
    </submittedName>
</protein>
<evidence type="ECO:0000256" key="1">
    <source>
        <dbReference type="SAM" id="MobiDB-lite"/>
    </source>
</evidence>
<keyword evidence="3" id="KW-1185">Reference proteome</keyword>
<feature type="compositionally biased region" description="Low complexity" evidence="1">
    <location>
        <begin position="85"/>
        <end position="101"/>
    </location>
</feature>
<feature type="region of interest" description="Disordered" evidence="1">
    <location>
        <begin position="1"/>
        <end position="27"/>
    </location>
</feature>
<name>A0AAD7H3F0_MYCRO</name>
<feature type="compositionally biased region" description="Basic and acidic residues" evidence="1">
    <location>
        <begin position="173"/>
        <end position="193"/>
    </location>
</feature>
<dbReference type="Proteomes" id="UP001221757">
    <property type="component" value="Unassembled WGS sequence"/>
</dbReference>
<dbReference type="AlphaFoldDB" id="A0AAD7H3F0"/>
<evidence type="ECO:0000313" key="3">
    <source>
        <dbReference type="Proteomes" id="UP001221757"/>
    </source>
</evidence>